<reference evidence="1 2" key="1">
    <citation type="submission" date="2016-05" db="EMBL/GenBank/DDBJ databases">
        <title>Single-cell genome of chain-forming Candidatus Thiomargarita nelsonii and comparison to other large sulfur-oxidizing bacteria.</title>
        <authorList>
            <person name="Winkel M."/>
            <person name="Salman V."/>
            <person name="Woyke T."/>
            <person name="Schulz-Vogt H."/>
            <person name="Richter M."/>
            <person name="Flood B."/>
            <person name="Bailey J."/>
            <person name="Amann R."/>
            <person name="Mussmann M."/>
        </authorList>
    </citation>
    <scope>NUCLEOTIDE SEQUENCE [LARGE SCALE GENOMIC DNA]</scope>
    <source>
        <strain evidence="1 2">THI036</strain>
    </source>
</reference>
<proteinExistence type="predicted"/>
<protein>
    <recommendedName>
        <fullName evidence="3">PIN domain-containing protein</fullName>
    </recommendedName>
</protein>
<gene>
    <name evidence="1" type="ORF">THIOM_002003</name>
</gene>
<dbReference type="AlphaFoldDB" id="A0A176S2Q4"/>
<dbReference type="EMBL" id="LUTY01001106">
    <property type="protein sequence ID" value="OAD22198.1"/>
    <property type="molecule type" value="Genomic_DNA"/>
</dbReference>
<sequence>MSNVVALEIESAPQHVIDKYFELSNSAEFIEITNIVVELADLYIEKKILTEKHYDDASHIALATVYEVDTLVSWNFRHIVHLDKIPLFNAVNLEQGYKMISIYSPREVTTYGNDTEVPK</sequence>
<keyword evidence="2" id="KW-1185">Reference proteome</keyword>
<comment type="caution">
    <text evidence="1">The sequence shown here is derived from an EMBL/GenBank/DDBJ whole genome shotgun (WGS) entry which is preliminary data.</text>
</comment>
<evidence type="ECO:0000313" key="1">
    <source>
        <dbReference type="EMBL" id="OAD22198.1"/>
    </source>
</evidence>
<dbReference type="Proteomes" id="UP000076962">
    <property type="component" value="Unassembled WGS sequence"/>
</dbReference>
<name>A0A176S2Q4_9GAMM</name>
<evidence type="ECO:0000313" key="2">
    <source>
        <dbReference type="Proteomes" id="UP000076962"/>
    </source>
</evidence>
<organism evidence="1 2">
    <name type="scientific">Candidatus Thiomargarita nelsonii</name>
    <dbReference type="NCBI Taxonomy" id="1003181"/>
    <lineage>
        <taxon>Bacteria</taxon>
        <taxon>Pseudomonadati</taxon>
        <taxon>Pseudomonadota</taxon>
        <taxon>Gammaproteobacteria</taxon>
        <taxon>Thiotrichales</taxon>
        <taxon>Thiotrichaceae</taxon>
        <taxon>Thiomargarita</taxon>
    </lineage>
</organism>
<evidence type="ECO:0008006" key="3">
    <source>
        <dbReference type="Google" id="ProtNLM"/>
    </source>
</evidence>
<accession>A0A176S2Q4</accession>